<proteinExistence type="predicted"/>
<keyword evidence="3" id="KW-1185">Reference proteome</keyword>
<sequence>MDTYSLCRKSYVQFGIHILEAHTYFQVSYQGYHQSMHVNYCTERSQSTTNVFDKHHPRLMPVIYTPGDHQSKLQVSFYASKGRKINIKKSKALVYEDSMPSDLCQKIQTYCRYTIIVQDTGTQSTGSECDLVATVHLLQKTSSDKYGVASPDIQLPVYQNMVPKPSFTITEDSIVQIDIPPEYRPIVFAGSYRPHQKVMHLEYSGDGLDTSTDTILESRLGSLDDLVDRTGPLHEIPVHYTAVQCQAHLDISFYRLELQNTNVGTTLKSWKKAGRSKVSVYEDSSSMIPQLGQYIQNYYRYTIFVQEAAASTGRDLVATIHLVQTSPGSSTPPKAPENTGFKYDDTLDIPSPRTAENYPYLFFSFLFFFIIYFFGGTLSSEEL</sequence>
<name>A0A9P5Q218_9AGAR</name>
<gene>
    <name evidence="2" type="ORF">BDP27DRAFT_1320290</name>
</gene>
<keyword evidence="1" id="KW-0472">Membrane</keyword>
<organism evidence="2 3">
    <name type="scientific">Rhodocollybia butyracea</name>
    <dbReference type="NCBI Taxonomy" id="206335"/>
    <lineage>
        <taxon>Eukaryota</taxon>
        <taxon>Fungi</taxon>
        <taxon>Dikarya</taxon>
        <taxon>Basidiomycota</taxon>
        <taxon>Agaricomycotina</taxon>
        <taxon>Agaricomycetes</taxon>
        <taxon>Agaricomycetidae</taxon>
        <taxon>Agaricales</taxon>
        <taxon>Marasmiineae</taxon>
        <taxon>Omphalotaceae</taxon>
        <taxon>Rhodocollybia</taxon>
    </lineage>
</organism>
<feature type="transmembrane region" description="Helical" evidence="1">
    <location>
        <begin position="358"/>
        <end position="378"/>
    </location>
</feature>
<keyword evidence="1" id="KW-0812">Transmembrane</keyword>
<dbReference type="Proteomes" id="UP000772434">
    <property type="component" value="Unassembled WGS sequence"/>
</dbReference>
<evidence type="ECO:0000313" key="3">
    <source>
        <dbReference type="Proteomes" id="UP000772434"/>
    </source>
</evidence>
<comment type="caution">
    <text evidence="2">The sequence shown here is derived from an EMBL/GenBank/DDBJ whole genome shotgun (WGS) entry which is preliminary data.</text>
</comment>
<accession>A0A9P5Q218</accession>
<reference evidence="2" key="1">
    <citation type="submission" date="2020-11" db="EMBL/GenBank/DDBJ databases">
        <authorList>
            <consortium name="DOE Joint Genome Institute"/>
            <person name="Ahrendt S."/>
            <person name="Riley R."/>
            <person name="Andreopoulos W."/>
            <person name="Labutti K."/>
            <person name="Pangilinan J."/>
            <person name="Ruiz-Duenas F.J."/>
            <person name="Barrasa J.M."/>
            <person name="Sanchez-Garcia M."/>
            <person name="Camarero S."/>
            <person name="Miyauchi S."/>
            <person name="Serrano A."/>
            <person name="Linde D."/>
            <person name="Babiker R."/>
            <person name="Drula E."/>
            <person name="Ayuso-Fernandez I."/>
            <person name="Pacheco R."/>
            <person name="Padilla G."/>
            <person name="Ferreira P."/>
            <person name="Barriuso J."/>
            <person name="Kellner H."/>
            <person name="Castanera R."/>
            <person name="Alfaro M."/>
            <person name="Ramirez L."/>
            <person name="Pisabarro A.G."/>
            <person name="Kuo A."/>
            <person name="Tritt A."/>
            <person name="Lipzen A."/>
            <person name="He G."/>
            <person name="Yan M."/>
            <person name="Ng V."/>
            <person name="Cullen D."/>
            <person name="Martin F."/>
            <person name="Rosso M.-N."/>
            <person name="Henrissat B."/>
            <person name="Hibbett D."/>
            <person name="Martinez A.T."/>
            <person name="Grigoriev I.V."/>
        </authorList>
    </citation>
    <scope>NUCLEOTIDE SEQUENCE</scope>
    <source>
        <strain evidence="2">AH 40177</strain>
    </source>
</reference>
<evidence type="ECO:0000313" key="2">
    <source>
        <dbReference type="EMBL" id="KAF9072620.1"/>
    </source>
</evidence>
<evidence type="ECO:0000256" key="1">
    <source>
        <dbReference type="SAM" id="Phobius"/>
    </source>
</evidence>
<dbReference type="EMBL" id="JADNRY010000023">
    <property type="protein sequence ID" value="KAF9072620.1"/>
    <property type="molecule type" value="Genomic_DNA"/>
</dbReference>
<keyword evidence="1" id="KW-1133">Transmembrane helix</keyword>
<protein>
    <submittedName>
        <fullName evidence="2">Uncharacterized protein</fullName>
    </submittedName>
</protein>
<dbReference type="AlphaFoldDB" id="A0A9P5Q218"/>